<dbReference type="Pfam" id="PF00728">
    <property type="entry name" value="Glyco_hydro_20"/>
    <property type="match status" value="1"/>
</dbReference>
<dbReference type="GO" id="GO:0030203">
    <property type="term" value="P:glycosaminoglycan metabolic process"/>
    <property type="evidence" value="ECO:0007669"/>
    <property type="project" value="TreeGrafter"/>
</dbReference>
<evidence type="ECO:0000313" key="14">
    <source>
        <dbReference type="Proteomes" id="UP000288716"/>
    </source>
</evidence>
<evidence type="ECO:0000313" key="13">
    <source>
        <dbReference type="EMBL" id="RWS29755.1"/>
    </source>
</evidence>
<dbReference type="FunFam" id="3.20.20.80:FF:000063">
    <property type="entry name" value="Beta-hexosaminidase"/>
    <property type="match status" value="1"/>
</dbReference>
<dbReference type="InterPro" id="IPR017853">
    <property type="entry name" value="GH"/>
</dbReference>
<evidence type="ECO:0000256" key="7">
    <source>
        <dbReference type="PIRNR" id="PIRNR001093"/>
    </source>
</evidence>
<dbReference type="GO" id="GO:0005764">
    <property type="term" value="C:lysosome"/>
    <property type="evidence" value="ECO:0007669"/>
    <property type="project" value="TreeGrafter"/>
</dbReference>
<dbReference type="AlphaFoldDB" id="A0A443SQK9"/>
<keyword evidence="3 10" id="KW-0732">Signal</keyword>
<comment type="similarity">
    <text evidence="2 7">Belongs to the glycosyl hydrolase 20 family.</text>
</comment>
<name>A0A443SQK9_9ACAR</name>
<accession>A0A443SQK9</accession>
<dbReference type="STRING" id="299467.A0A443SQK9"/>
<keyword evidence="6 7" id="KW-0326">Glycosidase</keyword>
<feature type="signal peptide" evidence="10">
    <location>
        <begin position="1"/>
        <end position="19"/>
    </location>
</feature>
<evidence type="ECO:0000256" key="6">
    <source>
        <dbReference type="ARBA" id="ARBA00023295"/>
    </source>
</evidence>
<dbReference type="PIRSF" id="PIRSF001093">
    <property type="entry name" value="B-hxosamndse_ab_euk"/>
    <property type="match status" value="1"/>
</dbReference>
<comment type="catalytic activity">
    <reaction evidence="1 7">
        <text>Hydrolysis of terminal non-reducing N-acetyl-D-hexosamine residues in N-acetyl-beta-D-hexosaminides.</text>
        <dbReference type="EC" id="3.2.1.52"/>
    </reaction>
</comment>
<gene>
    <name evidence="13" type="ORF">B4U80_06910</name>
</gene>
<evidence type="ECO:0000256" key="10">
    <source>
        <dbReference type="SAM" id="SignalP"/>
    </source>
</evidence>
<comment type="caution">
    <text evidence="13">The sequence shown here is derived from an EMBL/GenBank/DDBJ whole genome shotgun (WGS) entry which is preliminary data.</text>
</comment>
<dbReference type="SUPFAM" id="SSF51445">
    <property type="entry name" value="(Trans)glycosidases"/>
    <property type="match status" value="1"/>
</dbReference>
<keyword evidence="4 7" id="KW-0378">Hydrolase</keyword>
<keyword evidence="9" id="KW-1015">Disulfide bond</keyword>
<dbReference type="EC" id="3.2.1.52" evidence="7"/>
<feature type="active site" description="Proton donor" evidence="8">
    <location>
        <position position="346"/>
    </location>
</feature>
<feature type="chain" id="PRO_5019185187" description="Beta-hexosaminidase" evidence="10">
    <location>
        <begin position="20"/>
        <end position="561"/>
    </location>
</feature>
<dbReference type="InterPro" id="IPR015883">
    <property type="entry name" value="Glyco_hydro_20_cat"/>
</dbReference>
<dbReference type="EMBL" id="NCKV01000783">
    <property type="protein sequence ID" value="RWS29755.1"/>
    <property type="molecule type" value="Genomic_DNA"/>
</dbReference>
<dbReference type="GO" id="GO:0004563">
    <property type="term" value="F:beta-N-acetylhexosaminidase activity"/>
    <property type="evidence" value="ECO:0007669"/>
    <property type="project" value="UniProtKB-EC"/>
</dbReference>
<evidence type="ECO:0000256" key="2">
    <source>
        <dbReference type="ARBA" id="ARBA00006285"/>
    </source>
</evidence>
<sequence length="561" mass="64955">MTFNIFCIIVFAHFLCVNCFITYIEPRVPLQGNRAKPGSPWPMPQIWNSSSNVLIIDTSEFEIIAAFGDECDVLQAAMQRYQKIILMRSPKTKHESVNLKGKRRESLSQVTVVVSEYFSCSYPQQDDDESYKIEVSGEKQAWIESKTVWGALHALETLSQLIYEDSKTKKLYVNETKIHDWPSYNYRGVMIDTARHYIPVKVLLNNLEAMAINKMNVFHWHMVDDQSFPFQSTTYPNLSKYGAFSERHVYSQKDITDIVEFARLRGIRVLPEIDTPGHTKAIGKSYPQLLTACYGNGSAYSSSYPQFSEAEVLNPTDENVYKFLIALFEEMQKIFPEKYIHLGMDEVNYGCWQSNPAVRQFMNEHGFTSTNELEQYYVRNLIERVKNIGYKYVMWQDPIDNGVQPARETIVQIWKDSHLDPTFSSWQKHAKDVANKGYKMVVSACWYLNYISYPYPGNDWEKFLHCDPRDFDGSEDEKSLVLGGEACLWTEFVDATNLLSRLWPRASAVAERLWTNPTQIDEDSTRFRLDQQRCNLVKRGIPAAPILNGFCGDFDWKLSER</sequence>
<evidence type="ECO:0000259" key="12">
    <source>
        <dbReference type="Pfam" id="PF14845"/>
    </source>
</evidence>
<feature type="domain" description="Beta-hexosaminidase eukaryotic type N-terminal" evidence="12">
    <location>
        <begin position="40"/>
        <end position="161"/>
    </location>
</feature>
<organism evidence="13 14">
    <name type="scientific">Leptotrombidium deliense</name>
    <dbReference type="NCBI Taxonomy" id="299467"/>
    <lineage>
        <taxon>Eukaryota</taxon>
        <taxon>Metazoa</taxon>
        <taxon>Ecdysozoa</taxon>
        <taxon>Arthropoda</taxon>
        <taxon>Chelicerata</taxon>
        <taxon>Arachnida</taxon>
        <taxon>Acari</taxon>
        <taxon>Acariformes</taxon>
        <taxon>Trombidiformes</taxon>
        <taxon>Prostigmata</taxon>
        <taxon>Anystina</taxon>
        <taxon>Parasitengona</taxon>
        <taxon>Trombiculoidea</taxon>
        <taxon>Trombiculidae</taxon>
        <taxon>Leptotrombidium</taxon>
    </lineage>
</organism>
<dbReference type="PANTHER" id="PTHR22600">
    <property type="entry name" value="BETA-HEXOSAMINIDASE"/>
    <property type="match status" value="1"/>
</dbReference>
<dbReference type="InterPro" id="IPR029018">
    <property type="entry name" value="Hex-like_dom2"/>
</dbReference>
<dbReference type="PRINTS" id="PR00738">
    <property type="entry name" value="GLHYDRLASE20"/>
</dbReference>
<dbReference type="OrthoDB" id="428480at2759"/>
<dbReference type="Proteomes" id="UP000288716">
    <property type="component" value="Unassembled WGS sequence"/>
</dbReference>
<dbReference type="InterPro" id="IPR025705">
    <property type="entry name" value="Beta_hexosaminidase_sua/sub"/>
</dbReference>
<dbReference type="VEuPathDB" id="VectorBase:LDEU002285"/>
<dbReference type="Gene3D" id="3.30.379.10">
    <property type="entry name" value="Chitobiase/beta-hexosaminidase domain 2-like"/>
    <property type="match status" value="1"/>
</dbReference>
<protein>
    <recommendedName>
        <fullName evidence="7">Beta-hexosaminidase</fullName>
        <ecNumber evidence="7">3.2.1.52</ecNumber>
    </recommendedName>
</protein>
<dbReference type="Gene3D" id="3.20.20.80">
    <property type="entry name" value="Glycosidases"/>
    <property type="match status" value="1"/>
</dbReference>
<dbReference type="GO" id="GO:0016020">
    <property type="term" value="C:membrane"/>
    <property type="evidence" value="ECO:0007669"/>
    <property type="project" value="TreeGrafter"/>
</dbReference>
<evidence type="ECO:0000256" key="4">
    <source>
        <dbReference type="ARBA" id="ARBA00022801"/>
    </source>
</evidence>
<evidence type="ECO:0000256" key="8">
    <source>
        <dbReference type="PIRSR" id="PIRSR001093-1"/>
    </source>
</evidence>
<keyword evidence="5" id="KW-0325">Glycoprotein</keyword>
<evidence type="ECO:0000256" key="1">
    <source>
        <dbReference type="ARBA" id="ARBA00001231"/>
    </source>
</evidence>
<dbReference type="GO" id="GO:0006689">
    <property type="term" value="P:ganglioside catabolic process"/>
    <property type="evidence" value="ECO:0007669"/>
    <property type="project" value="TreeGrafter"/>
</dbReference>
<feature type="domain" description="Glycoside hydrolase family 20 catalytic" evidence="11">
    <location>
        <begin position="184"/>
        <end position="516"/>
    </location>
</feature>
<evidence type="ECO:0000256" key="5">
    <source>
        <dbReference type="ARBA" id="ARBA00023180"/>
    </source>
</evidence>
<dbReference type="GO" id="GO:0005975">
    <property type="term" value="P:carbohydrate metabolic process"/>
    <property type="evidence" value="ECO:0007669"/>
    <property type="project" value="InterPro"/>
</dbReference>
<feature type="disulfide bond" evidence="9">
    <location>
        <begin position="293"/>
        <end position="351"/>
    </location>
</feature>
<dbReference type="SUPFAM" id="SSF55545">
    <property type="entry name" value="beta-N-acetylhexosaminidase-like domain"/>
    <property type="match status" value="1"/>
</dbReference>
<evidence type="ECO:0000256" key="3">
    <source>
        <dbReference type="ARBA" id="ARBA00022729"/>
    </source>
</evidence>
<dbReference type="InterPro" id="IPR029019">
    <property type="entry name" value="HEX_eukaryotic_N"/>
</dbReference>
<feature type="disulfide bond" evidence="9">
    <location>
        <begin position="534"/>
        <end position="551"/>
    </location>
</feature>
<evidence type="ECO:0000259" key="11">
    <source>
        <dbReference type="Pfam" id="PF00728"/>
    </source>
</evidence>
<feature type="disulfide bond" evidence="9">
    <location>
        <begin position="71"/>
        <end position="120"/>
    </location>
</feature>
<dbReference type="CDD" id="cd06562">
    <property type="entry name" value="GH20_HexA_HexB-like"/>
    <property type="match status" value="1"/>
</dbReference>
<evidence type="ECO:0000256" key="9">
    <source>
        <dbReference type="PIRSR" id="PIRSR001093-2"/>
    </source>
</evidence>
<dbReference type="Pfam" id="PF14845">
    <property type="entry name" value="Glycohydro_20b2"/>
    <property type="match status" value="1"/>
</dbReference>
<dbReference type="PANTHER" id="PTHR22600:SF21">
    <property type="entry name" value="BETA-HEXOSAMINIDASE A"/>
    <property type="match status" value="1"/>
</dbReference>
<proteinExistence type="inferred from homology"/>
<keyword evidence="14" id="KW-1185">Reference proteome</keyword>
<reference evidence="13 14" key="1">
    <citation type="journal article" date="2018" name="Gigascience">
        <title>Genomes of trombidid mites reveal novel predicted allergens and laterally-transferred genes associated with secondary metabolism.</title>
        <authorList>
            <person name="Dong X."/>
            <person name="Chaisiri K."/>
            <person name="Xia D."/>
            <person name="Armstrong S.D."/>
            <person name="Fang Y."/>
            <person name="Donnelly M.J."/>
            <person name="Kadowaki T."/>
            <person name="McGarry J.W."/>
            <person name="Darby A.C."/>
            <person name="Makepeace B.L."/>
        </authorList>
    </citation>
    <scope>NUCLEOTIDE SEQUENCE [LARGE SCALE GENOMIC DNA]</scope>
    <source>
        <strain evidence="13">UoL-UT</strain>
    </source>
</reference>